<name>A0A448YTU0_BRENA</name>
<feature type="repeat" description="TPR" evidence="10">
    <location>
        <begin position="352"/>
        <end position="385"/>
    </location>
</feature>
<feature type="region of interest" description="Disordered" evidence="11">
    <location>
        <begin position="44"/>
        <end position="90"/>
    </location>
</feature>
<accession>A0A448YTU0</accession>
<dbReference type="PANTHER" id="PTHR46208">
    <property type="entry name" value="MITOCHONDRIAL IMPORT RECEPTOR SUBUNIT TOM70"/>
    <property type="match status" value="1"/>
</dbReference>
<dbReference type="GO" id="GO:0045039">
    <property type="term" value="P:protein insertion into mitochondrial inner membrane"/>
    <property type="evidence" value="ECO:0007669"/>
    <property type="project" value="TreeGrafter"/>
</dbReference>
<feature type="transmembrane region" description="Helical" evidence="12">
    <location>
        <begin position="17"/>
        <end position="37"/>
    </location>
</feature>
<evidence type="ECO:0000256" key="11">
    <source>
        <dbReference type="SAM" id="MobiDB-lite"/>
    </source>
</evidence>
<proteinExistence type="inferred from homology"/>
<feature type="repeat" description="TPR" evidence="10">
    <location>
        <begin position="112"/>
        <end position="145"/>
    </location>
</feature>
<dbReference type="SMART" id="SM00028">
    <property type="entry name" value="TPR"/>
    <property type="match status" value="9"/>
</dbReference>
<keyword evidence="3" id="KW-0677">Repeat</keyword>
<dbReference type="Proteomes" id="UP000290900">
    <property type="component" value="Unassembled WGS sequence"/>
</dbReference>
<evidence type="ECO:0000256" key="6">
    <source>
        <dbReference type="ARBA" id="ARBA00022989"/>
    </source>
</evidence>
<feature type="compositionally biased region" description="Basic and acidic residues" evidence="11">
    <location>
        <begin position="74"/>
        <end position="83"/>
    </location>
</feature>
<keyword evidence="6 12" id="KW-1133">Transmembrane helix</keyword>
<evidence type="ECO:0000256" key="4">
    <source>
        <dbReference type="ARBA" id="ARBA00022787"/>
    </source>
</evidence>
<feature type="compositionally biased region" description="Basic residues" evidence="11">
    <location>
        <begin position="60"/>
        <end position="73"/>
    </location>
</feature>
<dbReference type="Gene3D" id="1.25.40.10">
    <property type="entry name" value="Tetratricopeptide repeat domain"/>
    <property type="match status" value="2"/>
</dbReference>
<evidence type="ECO:0000256" key="5">
    <source>
        <dbReference type="ARBA" id="ARBA00022803"/>
    </source>
</evidence>
<dbReference type="InParanoid" id="A0A448YTU0"/>
<dbReference type="FunCoup" id="A0A448YTU0">
    <property type="interactions" value="800"/>
</dbReference>
<reference evidence="13 14" key="1">
    <citation type="submission" date="2018-12" db="EMBL/GenBank/DDBJ databases">
        <authorList>
            <person name="Tiukova I."/>
            <person name="Dainat J."/>
        </authorList>
    </citation>
    <scope>NUCLEOTIDE SEQUENCE [LARGE SCALE GENOMIC DNA]</scope>
</reference>
<keyword evidence="5 10" id="KW-0802">TPR repeat</keyword>
<evidence type="ECO:0000313" key="14">
    <source>
        <dbReference type="Proteomes" id="UP000290900"/>
    </source>
</evidence>
<evidence type="ECO:0000256" key="7">
    <source>
        <dbReference type="ARBA" id="ARBA00023128"/>
    </source>
</evidence>
<feature type="repeat" description="TPR" evidence="10">
    <location>
        <begin position="494"/>
        <end position="527"/>
    </location>
</feature>
<evidence type="ECO:0000256" key="2">
    <source>
        <dbReference type="ARBA" id="ARBA00022692"/>
    </source>
</evidence>
<dbReference type="Pfam" id="PF13181">
    <property type="entry name" value="TPR_8"/>
    <property type="match status" value="1"/>
</dbReference>
<dbReference type="GO" id="GO:0030943">
    <property type="term" value="F:mitochondrion targeting sequence binding"/>
    <property type="evidence" value="ECO:0007669"/>
    <property type="project" value="TreeGrafter"/>
</dbReference>
<evidence type="ECO:0000256" key="12">
    <source>
        <dbReference type="SAM" id="Phobius"/>
    </source>
</evidence>
<evidence type="ECO:0000256" key="10">
    <source>
        <dbReference type="PROSITE-ProRule" id="PRU00339"/>
    </source>
</evidence>
<sequence>MSSAESSASSFVTQHRVALAITAVVGIGSIAGLLYHFRQQQLEQQQNGNKDVNGGAVSKSSKKKKSKKKKKGGKKEPEAEKDLPYPVGKNGVPEVNSVAVSKLSADDKAKWASALKEKGNEFFKGKEYKTAIDYYSKALICKEDPVFYSNRSACYSALGDNESTIEDTTKALKIDPGYTKCLLRRARAYENLENYPEAMFDLTALTIYGGMSDVSNESMLERILKKHAAKINEEKYSDLPKVLPSSSSLSSFFGAFSPETIDLDASHYEEGSGEKYLVEGLNKMKLDTSDGYKEADVLLNQAVSQFDKSIEGIDNKTVALGYEYAGAFAFLKADSDKGLEYLEKALSESARPRTYVIMGLIKADKGDYVGADADFNKGIKLLPDDPDIYYHYGQIFYLVGDLAKAQANFEKAKVLNPNNVYSYIQLACLAYRQGDSKKCDTLFKEAKSKFPTSAEVPNYYGEILFDRQDFDGALKQFETAARLQEAHQTFNIGALPLINQSAIYQRKGEMDECVKILQKACELDPKSEVARLNLGQVYLAQQKVDDAIKLFEEACLLARSPDDRTQAISLMEASKMQQKIRQDPVLSKKVQEILSSIPQAAQ</sequence>
<feature type="repeat" description="TPR" evidence="10">
    <location>
        <begin position="386"/>
        <end position="419"/>
    </location>
</feature>
<evidence type="ECO:0000313" key="13">
    <source>
        <dbReference type="EMBL" id="VEU24305.1"/>
    </source>
</evidence>
<feature type="repeat" description="TPR" evidence="10">
    <location>
        <begin position="528"/>
        <end position="561"/>
    </location>
</feature>
<dbReference type="EMBL" id="CAACVR010000076">
    <property type="protein sequence ID" value="VEU24305.1"/>
    <property type="molecule type" value="Genomic_DNA"/>
</dbReference>
<dbReference type="InterPro" id="IPR019734">
    <property type="entry name" value="TPR_rpt"/>
</dbReference>
<dbReference type="AlphaFoldDB" id="A0A448YTU0"/>
<dbReference type="OrthoDB" id="2942533at2759"/>
<keyword evidence="4" id="KW-1000">Mitochondrion outer membrane</keyword>
<gene>
    <name evidence="13" type="ORF">BRENAR_LOCUS5033</name>
</gene>
<evidence type="ECO:0000256" key="8">
    <source>
        <dbReference type="ARBA" id="ARBA00023136"/>
    </source>
</evidence>
<keyword evidence="14" id="KW-1185">Reference proteome</keyword>
<dbReference type="GO" id="GO:0030150">
    <property type="term" value="P:protein import into mitochondrial matrix"/>
    <property type="evidence" value="ECO:0007669"/>
    <property type="project" value="TreeGrafter"/>
</dbReference>
<dbReference type="PROSITE" id="PS50005">
    <property type="entry name" value="TPR"/>
    <property type="match status" value="6"/>
</dbReference>
<dbReference type="GO" id="GO:0008320">
    <property type="term" value="F:protein transmembrane transporter activity"/>
    <property type="evidence" value="ECO:0007669"/>
    <property type="project" value="TreeGrafter"/>
</dbReference>
<keyword evidence="7" id="KW-0496">Mitochondrion</keyword>
<comment type="subcellular location">
    <subcellularLocation>
        <location evidence="1">Mitochondrion outer membrane</location>
        <topology evidence="1">Single-pass membrane protein</topology>
    </subcellularLocation>
</comment>
<dbReference type="STRING" id="13370.A0A448YTU0"/>
<dbReference type="Pfam" id="PF14559">
    <property type="entry name" value="TPR_19"/>
    <property type="match status" value="1"/>
</dbReference>
<dbReference type="SUPFAM" id="SSF48452">
    <property type="entry name" value="TPR-like"/>
    <property type="match status" value="2"/>
</dbReference>
<dbReference type="GO" id="GO:0005741">
    <property type="term" value="C:mitochondrial outer membrane"/>
    <property type="evidence" value="ECO:0007669"/>
    <property type="project" value="UniProtKB-SubCell"/>
</dbReference>
<organism evidence="13 14">
    <name type="scientific">Brettanomyces naardenensis</name>
    <name type="common">Yeast</name>
    <dbReference type="NCBI Taxonomy" id="13370"/>
    <lineage>
        <taxon>Eukaryota</taxon>
        <taxon>Fungi</taxon>
        <taxon>Dikarya</taxon>
        <taxon>Ascomycota</taxon>
        <taxon>Saccharomycotina</taxon>
        <taxon>Pichiomycetes</taxon>
        <taxon>Pichiales</taxon>
        <taxon>Pichiaceae</taxon>
        <taxon>Brettanomyces</taxon>
    </lineage>
</organism>
<comment type="similarity">
    <text evidence="9">Belongs to the Tom70 family.</text>
</comment>
<dbReference type="PANTHER" id="PTHR46208:SF1">
    <property type="entry name" value="MITOCHONDRIAL IMPORT RECEPTOR SUBUNIT TOM70"/>
    <property type="match status" value="1"/>
</dbReference>
<keyword evidence="2 12" id="KW-0812">Transmembrane</keyword>
<keyword evidence="8 12" id="KW-0472">Membrane</keyword>
<evidence type="ECO:0000256" key="3">
    <source>
        <dbReference type="ARBA" id="ARBA00022737"/>
    </source>
</evidence>
<feature type="repeat" description="TPR" evidence="10">
    <location>
        <begin position="454"/>
        <end position="487"/>
    </location>
</feature>
<evidence type="ECO:0000256" key="9">
    <source>
        <dbReference type="ARBA" id="ARBA00038030"/>
    </source>
</evidence>
<protein>
    <submittedName>
        <fullName evidence="13">DEKNAAC105603</fullName>
    </submittedName>
</protein>
<dbReference type="InterPro" id="IPR011990">
    <property type="entry name" value="TPR-like_helical_dom_sf"/>
</dbReference>
<evidence type="ECO:0000256" key="1">
    <source>
        <dbReference type="ARBA" id="ARBA00004572"/>
    </source>
</evidence>